<dbReference type="RefSeq" id="WP_137028461.1">
    <property type="nucleotide sequence ID" value="NZ_SZNK01000001.1"/>
</dbReference>
<dbReference type="PANTHER" id="PTHR33563:SF1">
    <property type="entry name" value="3-DEHYDROQUINATE SYNTHASE"/>
    <property type="match status" value="1"/>
</dbReference>
<dbReference type="InterPro" id="IPR030960">
    <property type="entry name" value="DHQS/DOIS_N"/>
</dbReference>
<evidence type="ECO:0000313" key="5">
    <source>
        <dbReference type="EMBL" id="TKI55082.1"/>
    </source>
</evidence>
<dbReference type="Proteomes" id="UP000307841">
    <property type="component" value="Unassembled WGS sequence"/>
</dbReference>
<dbReference type="GO" id="GO:0016491">
    <property type="term" value="F:oxidoreductase activity"/>
    <property type="evidence" value="ECO:0007669"/>
    <property type="project" value="InterPro"/>
</dbReference>
<reference evidence="5 6" key="1">
    <citation type="submission" date="2019-04" db="EMBL/GenBank/DDBJ databases">
        <title>Whole genome sequencing of Brevibacillus sp. TGS2-1.</title>
        <authorList>
            <person name="Choi A."/>
        </authorList>
    </citation>
    <scope>NUCLEOTIDE SEQUENCE [LARGE SCALE GENOMIC DNA]</scope>
    <source>
        <strain evidence="5 6">TGS2-1</strain>
    </source>
</reference>
<gene>
    <name evidence="5" type="ORF">E8L90_06205</name>
</gene>
<dbReference type="Pfam" id="PF01959">
    <property type="entry name" value="DHQS"/>
    <property type="match status" value="1"/>
</dbReference>
<protein>
    <submittedName>
        <fullName evidence="5">3-dehydroquinate synthase</fullName>
    </submittedName>
</protein>
<evidence type="ECO:0000259" key="4">
    <source>
        <dbReference type="Pfam" id="PF26558"/>
    </source>
</evidence>
<dbReference type="AlphaFoldDB" id="A0A4U2Y5Q7"/>
<dbReference type="InterPro" id="IPR056179">
    <property type="entry name" value="DHQS_C"/>
</dbReference>
<accession>A0A4U2Y5Q7</accession>
<dbReference type="Pfam" id="PF26558">
    <property type="entry name" value="DHQS_2nd"/>
    <property type="match status" value="1"/>
</dbReference>
<evidence type="ECO:0000259" key="3">
    <source>
        <dbReference type="Pfam" id="PF01959"/>
    </source>
</evidence>
<dbReference type="OrthoDB" id="2043123at2"/>
<feature type="domain" description="3-dehydroquinate synthase N-terminal" evidence="3">
    <location>
        <begin position="3"/>
        <end position="177"/>
    </location>
</feature>
<dbReference type="GO" id="GO:0009073">
    <property type="term" value="P:aromatic amino acid family biosynthetic process"/>
    <property type="evidence" value="ECO:0007669"/>
    <property type="project" value="UniProtKB-KW"/>
</dbReference>
<evidence type="ECO:0000256" key="1">
    <source>
        <dbReference type="ARBA" id="ARBA00022605"/>
    </source>
</evidence>
<name>A0A4U2Y5Q7_9BACL</name>
<comment type="caution">
    <text evidence="5">The sequence shown here is derived from an EMBL/GenBank/DDBJ whole genome shotgun (WGS) entry which is preliminary data.</text>
</comment>
<keyword evidence="2" id="KW-0057">Aromatic amino acid biosynthesis</keyword>
<sequence length="366" mass="41039">MSKKTVWFDARHVKDKDKILPLIYHSHLEYMVITREMLNEINPPQKMTLIVQVNQPSDLEEIPTDTIILSASETVLQDAMRSGHKTAYFHLIQPNSDLEIVWKVSSKYSYLVVELVDETNIPLELLIARLQSRETSLIKLVRNLQDMKISLGVMEVGSDGVMFSNESVHEIINVNEFMSTSQGGQLTLTTGKVVEVEHCGMGYRACIDSTSMLTENEGMIIGSTSSGGLLVSSETHFLPYMELRPFRVNAGAVHSYVWTPDDMTAYLTELKGGSRVLCVDTNGRTREISVGRVKIEVRPLLRIVVETDNGTQVNAIVQDDWHIRIFGVNGEPRNASTIKEGDELLAYVCESGRHVGIKIDECIIEK</sequence>
<dbReference type="EMBL" id="SZNK01000001">
    <property type="protein sequence ID" value="TKI55082.1"/>
    <property type="molecule type" value="Genomic_DNA"/>
</dbReference>
<organism evidence="5 6">
    <name type="scientific">Brevibacillus antibioticus</name>
    <dbReference type="NCBI Taxonomy" id="2570228"/>
    <lineage>
        <taxon>Bacteria</taxon>
        <taxon>Bacillati</taxon>
        <taxon>Bacillota</taxon>
        <taxon>Bacilli</taxon>
        <taxon>Bacillales</taxon>
        <taxon>Paenibacillaceae</taxon>
        <taxon>Brevibacillus</taxon>
    </lineage>
</organism>
<keyword evidence="1" id="KW-0028">Amino-acid biosynthesis</keyword>
<proteinExistence type="predicted"/>
<dbReference type="InterPro" id="IPR002812">
    <property type="entry name" value="DHQS"/>
</dbReference>
<dbReference type="GO" id="GO:0003856">
    <property type="term" value="F:3-dehydroquinate synthase activity"/>
    <property type="evidence" value="ECO:0007669"/>
    <property type="project" value="InterPro"/>
</dbReference>
<evidence type="ECO:0000313" key="6">
    <source>
        <dbReference type="Proteomes" id="UP000307841"/>
    </source>
</evidence>
<dbReference type="GO" id="GO:0008652">
    <property type="term" value="P:amino acid biosynthetic process"/>
    <property type="evidence" value="ECO:0007669"/>
    <property type="project" value="UniProtKB-KW"/>
</dbReference>
<feature type="domain" description="3-dehydroquinate synthase C-terminal" evidence="4">
    <location>
        <begin position="192"/>
        <end position="366"/>
    </location>
</feature>
<dbReference type="PANTHER" id="PTHR33563">
    <property type="match status" value="1"/>
</dbReference>
<keyword evidence="6" id="KW-1185">Reference proteome</keyword>
<evidence type="ECO:0000256" key="2">
    <source>
        <dbReference type="ARBA" id="ARBA00023141"/>
    </source>
</evidence>